<dbReference type="EMBL" id="VUJX02000001">
    <property type="protein sequence ID" value="KAL0943474.1"/>
    <property type="molecule type" value="Genomic_DNA"/>
</dbReference>
<sequence length="82" mass="8966">MLFQSTQYLTVALSMLAATAAAAPTEIEARQQPKEIGACYDSKFTCAFQGCFAGWSCAQISGGTAACCVKWCKYRNYKYPMI</sequence>
<protein>
    <submittedName>
        <fullName evidence="1">Uncharacterized protein</fullName>
    </submittedName>
</protein>
<keyword evidence="2" id="KW-1185">Reference proteome</keyword>
<evidence type="ECO:0000313" key="1">
    <source>
        <dbReference type="EMBL" id="KAL0943474.1"/>
    </source>
</evidence>
<evidence type="ECO:0000313" key="2">
    <source>
        <dbReference type="Proteomes" id="UP000805649"/>
    </source>
</evidence>
<accession>A0ACC3ZH76</accession>
<gene>
    <name evidence="1" type="ORF">CTRU02_201361</name>
</gene>
<comment type="caution">
    <text evidence="1">The sequence shown here is derived from an EMBL/GenBank/DDBJ whole genome shotgun (WGS) entry which is preliminary data.</text>
</comment>
<name>A0ACC3ZH76_COLTU</name>
<organism evidence="1 2">
    <name type="scientific">Colletotrichum truncatum</name>
    <name type="common">Anthracnose fungus</name>
    <name type="synonym">Colletotrichum capsici</name>
    <dbReference type="NCBI Taxonomy" id="5467"/>
    <lineage>
        <taxon>Eukaryota</taxon>
        <taxon>Fungi</taxon>
        <taxon>Dikarya</taxon>
        <taxon>Ascomycota</taxon>
        <taxon>Pezizomycotina</taxon>
        <taxon>Sordariomycetes</taxon>
        <taxon>Hypocreomycetidae</taxon>
        <taxon>Glomerellales</taxon>
        <taxon>Glomerellaceae</taxon>
        <taxon>Colletotrichum</taxon>
        <taxon>Colletotrichum truncatum species complex</taxon>
    </lineage>
</organism>
<dbReference type="Proteomes" id="UP000805649">
    <property type="component" value="Unassembled WGS sequence"/>
</dbReference>
<reference evidence="1 2" key="1">
    <citation type="journal article" date="2020" name="Phytopathology">
        <title>Genome Sequence Resources of Colletotrichum truncatum, C. plurivorum, C. musicola, and C. sojae: Four Species Pathogenic to Soybean (Glycine max).</title>
        <authorList>
            <person name="Rogerio F."/>
            <person name="Boufleur T.R."/>
            <person name="Ciampi-Guillardi M."/>
            <person name="Sukno S.A."/>
            <person name="Thon M.R."/>
            <person name="Massola Junior N.S."/>
            <person name="Baroncelli R."/>
        </authorList>
    </citation>
    <scope>NUCLEOTIDE SEQUENCE [LARGE SCALE GENOMIC DNA]</scope>
    <source>
        <strain evidence="1 2">CMES1059</strain>
    </source>
</reference>
<proteinExistence type="predicted"/>